<reference evidence="1" key="1">
    <citation type="journal article" date="2021" name="Proc. Natl. Acad. Sci. U.S.A.">
        <title>A Catalog of Tens of Thousands of Viruses from Human Metagenomes Reveals Hidden Associations with Chronic Diseases.</title>
        <authorList>
            <person name="Tisza M.J."/>
            <person name="Buck C.B."/>
        </authorList>
    </citation>
    <scope>NUCLEOTIDE SEQUENCE</scope>
    <source>
        <strain evidence="1">Cti0B23</strain>
    </source>
</reference>
<dbReference type="CDD" id="cd08053">
    <property type="entry name" value="Yqbg"/>
    <property type="match status" value="1"/>
</dbReference>
<dbReference type="EMBL" id="BK016069">
    <property type="protein sequence ID" value="DAF92622.1"/>
    <property type="molecule type" value="Genomic_DNA"/>
</dbReference>
<organism evidence="1">
    <name type="scientific">Siphoviridae sp. cti0B23</name>
    <dbReference type="NCBI Taxonomy" id="2825619"/>
    <lineage>
        <taxon>Viruses</taxon>
        <taxon>Duplodnaviria</taxon>
        <taxon>Heunggongvirae</taxon>
        <taxon>Uroviricota</taxon>
        <taxon>Caudoviricetes</taxon>
    </lineage>
</organism>
<name>A0A8S5UE19_9CAUD</name>
<dbReference type="InterPro" id="IPR013514">
    <property type="entry name" value="DUF3199_YqbG"/>
</dbReference>
<proteinExistence type="predicted"/>
<accession>A0A8S5UE19</accession>
<protein>
    <submittedName>
        <fullName evidence="1">Head Tail Connector Protein</fullName>
    </submittedName>
</protein>
<evidence type="ECO:0000313" key="1">
    <source>
        <dbReference type="EMBL" id="DAF92622.1"/>
    </source>
</evidence>
<sequence length="115" mass="12975">MIYADFSYYKDTFCGEMAEGDFKRLSRQASAYLDSITFDRIPSVTDEKIKERVREACCAVADVLLRKEQRDGIASETNDGISVTYTTEGSTDEQRLYRAAVLYLGNTGLLYRGAE</sequence>